<dbReference type="AlphaFoldDB" id="A0A166VMC1"/>
<evidence type="ECO:0000256" key="1">
    <source>
        <dbReference type="SAM" id="MobiDB-lite"/>
    </source>
</evidence>
<feature type="compositionally biased region" description="Low complexity" evidence="1">
    <location>
        <begin position="75"/>
        <end position="94"/>
    </location>
</feature>
<evidence type="ECO:0000313" key="4">
    <source>
        <dbReference type="Proteomes" id="UP000078544"/>
    </source>
</evidence>
<feature type="region of interest" description="Disordered" evidence="1">
    <location>
        <begin position="1"/>
        <end position="98"/>
    </location>
</feature>
<accession>A0A166VMC1</accession>
<dbReference type="GO" id="GO:0016853">
    <property type="term" value="F:isomerase activity"/>
    <property type="evidence" value="ECO:0007669"/>
    <property type="project" value="UniProtKB-KW"/>
</dbReference>
<dbReference type="PROSITE" id="PS51464">
    <property type="entry name" value="SIS"/>
    <property type="match status" value="1"/>
</dbReference>
<dbReference type="STRING" id="1081109.A0A166VMC1"/>
<organism evidence="3 4">
    <name type="scientific">Moelleriella libera RCEF 2490</name>
    <dbReference type="NCBI Taxonomy" id="1081109"/>
    <lineage>
        <taxon>Eukaryota</taxon>
        <taxon>Fungi</taxon>
        <taxon>Dikarya</taxon>
        <taxon>Ascomycota</taxon>
        <taxon>Pezizomycotina</taxon>
        <taxon>Sordariomycetes</taxon>
        <taxon>Hypocreomycetidae</taxon>
        <taxon>Hypocreales</taxon>
        <taxon>Clavicipitaceae</taxon>
        <taxon>Moelleriella</taxon>
    </lineage>
</organism>
<comment type="caution">
    <text evidence="3">The sequence shown here is derived from an EMBL/GenBank/DDBJ whole genome shotgun (WGS) entry which is preliminary data.</text>
</comment>
<dbReference type="OrthoDB" id="1872003at2759"/>
<proteinExistence type="predicted"/>
<dbReference type="PANTHER" id="PTHR38418">
    <property type="entry name" value="SUGAR ISOMERASE, KPSF/GUTQ (AFU_ORTHOLOGUE AFUA_6G08860)"/>
    <property type="match status" value="1"/>
</dbReference>
<dbReference type="EMBL" id="AZGY01000001">
    <property type="protein sequence ID" value="OAA33819.1"/>
    <property type="molecule type" value="Genomic_DNA"/>
</dbReference>
<dbReference type="GO" id="GO:0097367">
    <property type="term" value="F:carbohydrate derivative binding"/>
    <property type="evidence" value="ECO:0007669"/>
    <property type="project" value="InterPro"/>
</dbReference>
<dbReference type="InterPro" id="IPR046348">
    <property type="entry name" value="SIS_dom_sf"/>
</dbReference>
<keyword evidence="4" id="KW-1185">Reference proteome</keyword>
<name>A0A166VMC1_9HYPO</name>
<protein>
    <submittedName>
        <fullName evidence="3">Sugar isomerase, KpsF/GutQ</fullName>
    </submittedName>
</protein>
<reference evidence="3 4" key="1">
    <citation type="journal article" date="2016" name="Genome Biol. Evol.">
        <title>Divergent and convergent evolution of fungal pathogenicity.</title>
        <authorList>
            <person name="Shang Y."/>
            <person name="Xiao G."/>
            <person name="Zheng P."/>
            <person name="Cen K."/>
            <person name="Zhan S."/>
            <person name="Wang C."/>
        </authorList>
    </citation>
    <scope>NUCLEOTIDE SEQUENCE [LARGE SCALE GENOMIC DNA]</scope>
    <source>
        <strain evidence="3 4">RCEF 2490</strain>
    </source>
</reference>
<evidence type="ECO:0000259" key="2">
    <source>
        <dbReference type="PROSITE" id="PS51464"/>
    </source>
</evidence>
<sequence length="452" mass="47245">MAEARQSVRRPIQTSSVIVLNETRQGPVIPPPSPPTPCVSPSDGSLSELSESFSLGDQRSHQPKANAGPRCHGPSASSSSSSLSSCSSSSSPSESRLRHGLHVLNTEAAALANLTRLYETDPIARDGFDKAVEILKRQGLAGGKLVVVGVGKSGHIGKKLVATMQSLDIRAVFLHPTEALHGDLGVIDTNDTLMFITYSGKTQELMLLLPHLNESLPTILLTSHIRHETCELIRRRPNTVLLPAPIPESETTSFGVPAPSTSTTVALALGDALAITAANEMHHNVAAAFARNHPGGAIGAAAAAVAAAASAPTMTTTSTTNPAAQTLKHLCVSMHDIPSLQEAGFAPGTGLGIDLLHKVVAPSQIRQISSRGLTQPLTELEALFVSRNDMLAMSADTTVRQARDMVRASRLDNAAGDESAPSCDRPDVVIGVLEGGKIVGVLEAGQLGHLEK</sequence>
<keyword evidence="3" id="KW-0413">Isomerase</keyword>
<dbReference type="GO" id="GO:1901135">
    <property type="term" value="P:carbohydrate derivative metabolic process"/>
    <property type="evidence" value="ECO:0007669"/>
    <property type="project" value="InterPro"/>
</dbReference>
<dbReference type="InterPro" id="IPR001347">
    <property type="entry name" value="SIS_dom"/>
</dbReference>
<feature type="compositionally biased region" description="Pro residues" evidence="1">
    <location>
        <begin position="28"/>
        <end position="38"/>
    </location>
</feature>
<dbReference type="Pfam" id="PF01380">
    <property type="entry name" value="SIS"/>
    <property type="match status" value="1"/>
</dbReference>
<feature type="domain" description="SIS" evidence="2">
    <location>
        <begin position="131"/>
        <end position="283"/>
    </location>
</feature>
<feature type="compositionally biased region" description="Low complexity" evidence="1">
    <location>
        <begin position="39"/>
        <end position="57"/>
    </location>
</feature>
<evidence type="ECO:0000313" key="3">
    <source>
        <dbReference type="EMBL" id="OAA33819.1"/>
    </source>
</evidence>
<dbReference type="Gene3D" id="3.40.50.10490">
    <property type="entry name" value="Glucose-6-phosphate isomerase like protein, domain 1"/>
    <property type="match status" value="1"/>
</dbReference>
<feature type="compositionally biased region" description="Polar residues" evidence="1">
    <location>
        <begin position="12"/>
        <end position="24"/>
    </location>
</feature>
<gene>
    <name evidence="3" type="ORF">AAL_01284</name>
</gene>
<dbReference type="Proteomes" id="UP000078544">
    <property type="component" value="Unassembled WGS sequence"/>
</dbReference>
<dbReference type="SUPFAM" id="SSF53697">
    <property type="entry name" value="SIS domain"/>
    <property type="match status" value="1"/>
</dbReference>
<dbReference type="PANTHER" id="PTHR38418:SF2">
    <property type="entry name" value="SUGAR ISOMERASE, KPSF_GUTQ (AFU_ORTHOLOGUE AFUA_6G08860)"/>
    <property type="match status" value="1"/>
</dbReference>